<protein>
    <recommendedName>
        <fullName evidence="3">Homeobox domain-containing protein</fullName>
    </recommendedName>
</protein>
<dbReference type="InParanoid" id="A0A078AD70"/>
<keyword evidence="2" id="KW-1185">Reference proteome</keyword>
<dbReference type="OrthoDB" id="313485at2759"/>
<sequence>MGDFCSDALNIEFRDEFDQFFHEYQAHPEFIINFEQEYYRGYNQINSNTSEEFQNQNAPCSLQFDDDHQINTFNGTEKNILTHCHSKPCNIGRVETKDSMNKYMCEVDPISDLDSQIASKNIQTQNEEDGYAFSHHLSSLTITKMSSEITVAEKNVTAAQQPKIRPKLRFVRQRRTKQQQRALQQHLKKSNNWDRSTIEKLSLELDLTPQQVYKWHYDRTHYKPKRKPKVNQLFLIQE</sequence>
<evidence type="ECO:0000313" key="2">
    <source>
        <dbReference type="Proteomes" id="UP000039865"/>
    </source>
</evidence>
<dbReference type="SUPFAM" id="SSF46689">
    <property type="entry name" value="Homeodomain-like"/>
    <property type="match status" value="1"/>
</dbReference>
<dbReference type="Proteomes" id="UP000039865">
    <property type="component" value="Unassembled WGS sequence"/>
</dbReference>
<dbReference type="Gene3D" id="1.10.10.60">
    <property type="entry name" value="Homeodomain-like"/>
    <property type="match status" value="1"/>
</dbReference>
<dbReference type="InterPro" id="IPR009057">
    <property type="entry name" value="Homeodomain-like_sf"/>
</dbReference>
<dbReference type="AlphaFoldDB" id="A0A078AD70"/>
<evidence type="ECO:0000313" key="1">
    <source>
        <dbReference type="EMBL" id="CDW79477.1"/>
    </source>
</evidence>
<name>A0A078AD70_STYLE</name>
<dbReference type="EMBL" id="CCKQ01008036">
    <property type="protein sequence ID" value="CDW79477.1"/>
    <property type="molecule type" value="Genomic_DNA"/>
</dbReference>
<proteinExistence type="predicted"/>
<gene>
    <name evidence="1" type="primary">Contig5242.g5620</name>
    <name evidence="1" type="ORF">STYLEM_8465</name>
</gene>
<evidence type="ECO:0008006" key="3">
    <source>
        <dbReference type="Google" id="ProtNLM"/>
    </source>
</evidence>
<accession>A0A078AD70</accession>
<reference evidence="1 2" key="1">
    <citation type="submission" date="2014-06" db="EMBL/GenBank/DDBJ databases">
        <authorList>
            <person name="Swart Estienne"/>
        </authorList>
    </citation>
    <scope>NUCLEOTIDE SEQUENCE [LARGE SCALE GENOMIC DNA]</scope>
    <source>
        <strain evidence="1 2">130c</strain>
    </source>
</reference>
<organism evidence="1 2">
    <name type="scientific">Stylonychia lemnae</name>
    <name type="common">Ciliate</name>
    <dbReference type="NCBI Taxonomy" id="5949"/>
    <lineage>
        <taxon>Eukaryota</taxon>
        <taxon>Sar</taxon>
        <taxon>Alveolata</taxon>
        <taxon>Ciliophora</taxon>
        <taxon>Intramacronucleata</taxon>
        <taxon>Spirotrichea</taxon>
        <taxon>Stichotrichia</taxon>
        <taxon>Sporadotrichida</taxon>
        <taxon>Oxytrichidae</taxon>
        <taxon>Stylonychinae</taxon>
        <taxon>Stylonychia</taxon>
    </lineage>
</organism>